<keyword evidence="2" id="KW-1185">Reference proteome</keyword>
<name>A0A653UT43_9FLAO</name>
<protein>
    <recommendedName>
        <fullName evidence="3">Beta-lactamase-related domain-containing protein</fullName>
    </recommendedName>
</protein>
<evidence type="ECO:0008006" key="3">
    <source>
        <dbReference type="Google" id="ProtNLM"/>
    </source>
</evidence>
<organism evidence="1 2">
    <name type="scientific">Maribacter litoralis</name>
    <dbReference type="NCBI Taxonomy" id="2059726"/>
    <lineage>
        <taxon>Bacteria</taxon>
        <taxon>Pseudomonadati</taxon>
        <taxon>Bacteroidota</taxon>
        <taxon>Flavobacteriia</taxon>
        <taxon>Flavobacteriales</taxon>
        <taxon>Flavobacteriaceae</taxon>
        <taxon>Maribacter</taxon>
    </lineage>
</organism>
<reference evidence="1 2" key="1">
    <citation type="submission" date="2019-10" db="EMBL/GenBank/DDBJ databases">
        <authorList>
            <person name="Karimi E."/>
        </authorList>
    </citation>
    <scope>NUCLEOTIDE SEQUENCE [LARGE SCALE GENOMIC DNA]</scope>
    <source>
        <strain evidence="1">Maribacter sp. 151</strain>
    </source>
</reference>
<dbReference type="Proteomes" id="UP000430202">
    <property type="component" value="Unassembled WGS sequence"/>
</dbReference>
<proteinExistence type="predicted"/>
<accession>A0A653UT43</accession>
<dbReference type="EMBL" id="CABWLR010000005">
    <property type="protein sequence ID" value="VXB96929.1"/>
    <property type="molecule type" value="Genomic_DNA"/>
</dbReference>
<evidence type="ECO:0000313" key="2">
    <source>
        <dbReference type="Proteomes" id="UP000430202"/>
    </source>
</evidence>
<dbReference type="AlphaFoldDB" id="A0A653UT43"/>
<dbReference type="InterPro" id="IPR012338">
    <property type="entry name" value="Beta-lactam/transpept-like"/>
</dbReference>
<gene>
    <name evidence="1" type="ORF">MARI151_50245</name>
</gene>
<evidence type="ECO:0000313" key="1">
    <source>
        <dbReference type="EMBL" id="VXB96929.1"/>
    </source>
</evidence>
<dbReference type="SUPFAM" id="SSF56601">
    <property type="entry name" value="beta-lactamase/transpeptidase-like"/>
    <property type="match status" value="1"/>
</dbReference>
<sequence>MTDSLALSTGLWYGTNTFVIYDRKGPLTIVMLSNYNDFFKHRLVDKTYSIVYDYFFNTTNNLQ</sequence>